<dbReference type="InterPro" id="IPR050330">
    <property type="entry name" value="Bact_OuterMem_StrucFunc"/>
</dbReference>
<dbReference type="EMBL" id="VDFU01000004">
    <property type="protein sequence ID" value="TNC51585.1"/>
    <property type="molecule type" value="Genomic_DNA"/>
</dbReference>
<evidence type="ECO:0000256" key="4">
    <source>
        <dbReference type="SAM" id="MobiDB-lite"/>
    </source>
</evidence>
<reference evidence="7 8" key="1">
    <citation type="submission" date="2019-06" db="EMBL/GenBank/DDBJ databases">
        <title>YIM 131921 draft genome.</title>
        <authorList>
            <person name="Jiang L."/>
        </authorList>
    </citation>
    <scope>NUCLEOTIDE SEQUENCE [LARGE SCALE GENOMIC DNA]</scope>
    <source>
        <strain evidence="7 8">YIM 131921</strain>
    </source>
</reference>
<dbReference type="PANTHER" id="PTHR30329">
    <property type="entry name" value="STATOR ELEMENT OF FLAGELLAR MOTOR COMPLEX"/>
    <property type="match status" value="1"/>
</dbReference>
<dbReference type="InterPro" id="IPR025713">
    <property type="entry name" value="MotB-like_N_dom"/>
</dbReference>
<organism evidence="7 8">
    <name type="scientific">Rubellimicrobium rubrum</name>
    <dbReference type="NCBI Taxonomy" id="2585369"/>
    <lineage>
        <taxon>Bacteria</taxon>
        <taxon>Pseudomonadati</taxon>
        <taxon>Pseudomonadota</taxon>
        <taxon>Alphaproteobacteria</taxon>
        <taxon>Rhodobacterales</taxon>
        <taxon>Roseobacteraceae</taxon>
        <taxon>Rubellimicrobium</taxon>
    </lineage>
</organism>
<feature type="transmembrane region" description="Helical" evidence="5">
    <location>
        <begin position="29"/>
        <end position="48"/>
    </location>
</feature>
<keyword evidence="3 5" id="KW-0472">Membrane</keyword>
<feature type="region of interest" description="Disordered" evidence="4">
    <location>
        <begin position="74"/>
        <end position="116"/>
    </location>
</feature>
<evidence type="ECO:0000256" key="5">
    <source>
        <dbReference type="SAM" id="Phobius"/>
    </source>
</evidence>
<keyword evidence="5" id="KW-1133">Transmembrane helix</keyword>
<evidence type="ECO:0000256" key="1">
    <source>
        <dbReference type="ARBA" id="ARBA00004370"/>
    </source>
</evidence>
<evidence type="ECO:0000313" key="7">
    <source>
        <dbReference type="EMBL" id="TNC51585.1"/>
    </source>
</evidence>
<dbReference type="RefSeq" id="WP_139075707.1">
    <property type="nucleotide sequence ID" value="NZ_VDFU01000004.1"/>
</dbReference>
<dbReference type="GO" id="GO:0016020">
    <property type="term" value="C:membrane"/>
    <property type="evidence" value="ECO:0007669"/>
    <property type="project" value="UniProtKB-SubCell"/>
</dbReference>
<comment type="caution">
    <text evidence="7">The sequence shown here is derived from an EMBL/GenBank/DDBJ whole genome shotgun (WGS) entry which is preliminary data.</text>
</comment>
<name>A0A5C4N3M0_9RHOB</name>
<keyword evidence="2 5" id="KW-0812">Transmembrane</keyword>
<protein>
    <submittedName>
        <fullName evidence="7">Chemotaxis protein MotB</fullName>
    </submittedName>
</protein>
<accession>A0A5C4N3M0</accession>
<dbReference type="InterPro" id="IPR036737">
    <property type="entry name" value="OmpA-like_sf"/>
</dbReference>
<sequence>MARGSEAPIILKRKKVSGGDGHHGGAWKVAYADFVTAMMAFFLLMWLLNATTEQQRKGLADYFSPDVPLSRVSGGSDGMFGGDAPSSMDSSAEDGSPSAPALIGPSGFPEHEGNEGDSAAEAAETAALLKIEDKLLGRGGESLLSEEALQHVVTRLTDEGLVIELFSMPGAPLFDDRDTPRLVTRELLAMVAEVANLVTNDVAVGAHVPAQPVVLADNPVWDLSMARAERVRLLLAEYSLDAKRFDRVVGHADRSPAVADPLAPRNDRVEITLLRRGV</sequence>
<proteinExistence type="predicted"/>
<feature type="domain" description="Motility protein B-like N-terminal" evidence="6">
    <location>
        <begin position="13"/>
        <end position="64"/>
    </location>
</feature>
<gene>
    <name evidence="7" type="ORF">FHG66_05335</name>
</gene>
<dbReference type="SUPFAM" id="SSF103088">
    <property type="entry name" value="OmpA-like"/>
    <property type="match status" value="1"/>
</dbReference>
<dbReference type="AlphaFoldDB" id="A0A5C4N3M0"/>
<dbReference type="Proteomes" id="UP000305887">
    <property type="component" value="Unassembled WGS sequence"/>
</dbReference>
<comment type="subcellular location">
    <subcellularLocation>
        <location evidence="1">Membrane</location>
    </subcellularLocation>
</comment>
<evidence type="ECO:0000256" key="3">
    <source>
        <dbReference type="ARBA" id="ARBA00023136"/>
    </source>
</evidence>
<dbReference type="Gene3D" id="3.30.1330.60">
    <property type="entry name" value="OmpA-like domain"/>
    <property type="match status" value="1"/>
</dbReference>
<keyword evidence="8" id="KW-1185">Reference proteome</keyword>
<evidence type="ECO:0000256" key="2">
    <source>
        <dbReference type="ARBA" id="ARBA00022692"/>
    </source>
</evidence>
<evidence type="ECO:0000259" key="6">
    <source>
        <dbReference type="Pfam" id="PF13677"/>
    </source>
</evidence>
<dbReference type="Pfam" id="PF13677">
    <property type="entry name" value="MotB_plug"/>
    <property type="match status" value="1"/>
</dbReference>
<dbReference type="PANTHER" id="PTHR30329:SF21">
    <property type="entry name" value="LIPOPROTEIN YIAD-RELATED"/>
    <property type="match status" value="1"/>
</dbReference>
<dbReference type="OrthoDB" id="7170686at2"/>
<evidence type="ECO:0000313" key="8">
    <source>
        <dbReference type="Proteomes" id="UP000305887"/>
    </source>
</evidence>